<dbReference type="SMART" id="SM00382">
    <property type="entry name" value="AAA"/>
    <property type="match status" value="2"/>
</dbReference>
<evidence type="ECO:0000256" key="5">
    <source>
        <dbReference type="SAM" id="MobiDB-lite"/>
    </source>
</evidence>
<keyword evidence="2" id="KW-0677">Repeat</keyword>
<proteinExistence type="predicted"/>
<dbReference type="Pfam" id="PF00005">
    <property type="entry name" value="ABC_tran"/>
    <property type="match status" value="2"/>
</dbReference>
<dbReference type="Gene3D" id="3.40.50.300">
    <property type="entry name" value="P-loop containing nucleotide triphosphate hydrolases"/>
    <property type="match status" value="2"/>
</dbReference>
<dbReference type="InterPro" id="IPR003439">
    <property type="entry name" value="ABC_transporter-like_ATP-bd"/>
</dbReference>
<dbReference type="EMBL" id="CP001361">
    <property type="protein sequence ID" value="AFL04992.1"/>
    <property type="molecule type" value="Genomic_DNA"/>
</dbReference>
<evidence type="ECO:0000256" key="3">
    <source>
        <dbReference type="ARBA" id="ARBA00022741"/>
    </source>
</evidence>
<dbReference type="PANTHER" id="PTHR19211">
    <property type="entry name" value="ATP-BINDING TRANSPORT PROTEIN-RELATED"/>
    <property type="match status" value="1"/>
</dbReference>
<dbReference type="Proteomes" id="UP000006173">
    <property type="component" value="Chromosome"/>
</dbReference>
<dbReference type="KEGG" id="bbf:BBB_1401"/>
<dbReference type="InterPro" id="IPR015856">
    <property type="entry name" value="ABC_transpr_CbiO/EcfA_su"/>
</dbReference>
<evidence type="ECO:0000313" key="7">
    <source>
        <dbReference type="EMBL" id="AFL04992.1"/>
    </source>
</evidence>
<evidence type="ECO:0000256" key="1">
    <source>
        <dbReference type="ARBA" id="ARBA00022448"/>
    </source>
</evidence>
<dbReference type="GO" id="GO:0022857">
    <property type="term" value="F:transmembrane transporter activity"/>
    <property type="evidence" value="ECO:0007669"/>
    <property type="project" value="UniProtKB-ARBA"/>
</dbReference>
<protein>
    <submittedName>
        <fullName evidence="7">Nucleotide-binding protein</fullName>
    </submittedName>
</protein>
<sequence length="576" mass="62499">MPRRTRSQLTPITDPQTASARLRRSGFCIRALCEFPPPISSRTRNPMIPALTLTNIVFTYPGTSEPLLDGIDVTFARGWTAVLGDNGIGKTTLAKLAIGRLSPDAGRISPTPNRLHTGYCPQNTDETPENLEDFACDWSPQAMEIRRELGIGDDWPWRPGTLSDGEAKRLQIACALATDPDVLVLDEPTNHVDRPTRERIIAALRSYDGIGILVSHDVALIDAAASSCALFERDHVRGRNITVVRVRTGNYSAASMDAQRERAAAAGMARNARRESTRIDAVKEQRRRAATSEIAGAAKAHRLVNPKDHDARSRIKKNHNPSRLGPASARIDAQATAARERAAAVVTATKRYDGDIWMDAESSNRRELVRLEPQIIPYAPQSPDGVGAAAISETAGLKIPMLTVGPHDRIGISGPNGTGKTTLVRTLLRTIAMREQYSGIPLPRLTITQNTTDQDAREAMRRLTALTPTDRGDVLSAFAQLNVDPSRLLAGGNPSPGELRKLLLCLGLRDHPHLIVMDEPTNHLDLHSIQALAHALAGYPGALLLVSHDEGFLECAASIRWTLHSDALGGAQLTVS</sequence>
<dbReference type="HOGENOM" id="CLU_000604_36_3_11"/>
<dbReference type="PANTHER" id="PTHR19211:SF14">
    <property type="entry name" value="ATP-BINDING CASSETTE SUB-FAMILY F MEMBER 1"/>
    <property type="match status" value="1"/>
</dbReference>
<evidence type="ECO:0000259" key="6">
    <source>
        <dbReference type="PROSITE" id="PS50893"/>
    </source>
</evidence>
<dbReference type="PATRIC" id="fig|484020.3.peg.1388"/>
<organism evidence="7 8">
    <name type="scientific">Bifidobacterium bifidum BGN4</name>
    <dbReference type="NCBI Taxonomy" id="484020"/>
    <lineage>
        <taxon>Bacteria</taxon>
        <taxon>Bacillati</taxon>
        <taxon>Actinomycetota</taxon>
        <taxon>Actinomycetes</taxon>
        <taxon>Bifidobacteriales</taxon>
        <taxon>Bifidobacteriaceae</taxon>
        <taxon>Bifidobacterium</taxon>
    </lineage>
</organism>
<keyword evidence="1" id="KW-0813">Transport</keyword>
<reference evidence="7 8" key="1">
    <citation type="journal article" date="2012" name="J. Bacteriol.">
        <title>Complete Genome Sequence of the Probiotic Bacterium Bifidobacterium bifidum Strain BGN4.</title>
        <authorList>
            <person name="Yu D.S."/>
            <person name="Jeong H."/>
            <person name="Lee D.H."/>
            <person name="Kwon S.K."/>
            <person name="Song J.Y."/>
            <person name="Kim B.K."/>
            <person name="Park M.S."/>
            <person name="Ji G.E."/>
            <person name="Oh T.K."/>
            <person name="Kim J.F."/>
        </authorList>
    </citation>
    <scope>NUCLEOTIDE SEQUENCE [LARGE SCALE GENOMIC DNA]</scope>
    <source>
        <strain evidence="7 8">BGN4</strain>
    </source>
</reference>
<keyword evidence="4" id="KW-0067">ATP-binding</keyword>
<dbReference type="SUPFAM" id="SSF52540">
    <property type="entry name" value="P-loop containing nucleoside triphosphate hydrolases"/>
    <property type="match status" value="2"/>
</dbReference>
<evidence type="ECO:0000256" key="2">
    <source>
        <dbReference type="ARBA" id="ARBA00022737"/>
    </source>
</evidence>
<dbReference type="GO" id="GO:0005524">
    <property type="term" value="F:ATP binding"/>
    <property type="evidence" value="ECO:0007669"/>
    <property type="project" value="UniProtKB-KW"/>
</dbReference>
<dbReference type="InterPro" id="IPR050611">
    <property type="entry name" value="ABCF"/>
</dbReference>
<feature type="domain" description="ABC transporter" evidence="6">
    <location>
        <begin position="51"/>
        <end position="258"/>
    </location>
</feature>
<dbReference type="InterPro" id="IPR027417">
    <property type="entry name" value="P-loop_NTPase"/>
</dbReference>
<dbReference type="PROSITE" id="PS50893">
    <property type="entry name" value="ABC_TRANSPORTER_2"/>
    <property type="match status" value="1"/>
</dbReference>
<feature type="region of interest" description="Disordered" evidence="5">
    <location>
        <begin position="307"/>
        <end position="327"/>
    </location>
</feature>
<dbReference type="AlphaFoldDB" id="I3WJC9"/>
<keyword evidence="3" id="KW-0547">Nucleotide-binding</keyword>
<dbReference type="GO" id="GO:0016020">
    <property type="term" value="C:membrane"/>
    <property type="evidence" value="ECO:0007669"/>
    <property type="project" value="InterPro"/>
</dbReference>
<dbReference type="GO" id="GO:0016887">
    <property type="term" value="F:ATP hydrolysis activity"/>
    <property type="evidence" value="ECO:0007669"/>
    <property type="project" value="InterPro"/>
</dbReference>
<evidence type="ECO:0000313" key="8">
    <source>
        <dbReference type="Proteomes" id="UP000006173"/>
    </source>
</evidence>
<dbReference type="InterPro" id="IPR003593">
    <property type="entry name" value="AAA+_ATPase"/>
</dbReference>
<gene>
    <name evidence="7" type="primary">expZ</name>
    <name evidence="7" type="ORF">BBB_1401</name>
</gene>
<accession>I3WJC9</accession>
<evidence type="ECO:0000256" key="4">
    <source>
        <dbReference type="ARBA" id="ARBA00022840"/>
    </source>
</evidence>
<name>I3WJC9_BIFBI</name>
<dbReference type="CDD" id="cd03225">
    <property type="entry name" value="ABC_cobalt_CbiO_domain1"/>
    <property type="match status" value="1"/>
</dbReference>